<protein>
    <recommendedName>
        <fullName evidence="4">Transporter</fullName>
    </recommendedName>
</protein>
<sequence>MRKILFSVATATALLNVVSAHAHEPGTPTIMPTGASIGVPVGANPPPGLYYSNRNEYFTGEVYNGDVALPIDIDVRASAQQFHWVPGNTILGGTYRAMVLLPIVWADQNSSGVESDEFALGDTTISPLNLSWMVAPGVFVQSGISFGLPTGEFSTATGSLNTGTNAFSTGFDVGFSYLNDGWNLSAHANYFIYGENPDTDYRSGQELLVNWTAMKDIGGLKIGPVGYWRKQMTDDKNDGYFYGGTISGRAEQVGLGIGVSKQFGPVEVNLNYVHDFKVENTLGGDKVLLNLTMPLQF</sequence>
<comment type="caution">
    <text evidence="2">The sequence shown here is derived from an EMBL/GenBank/DDBJ whole genome shotgun (WGS) entry which is preliminary data.</text>
</comment>
<name>A0ABU0G363_9HYPH</name>
<accession>A0ABU0G363</accession>
<evidence type="ECO:0000256" key="1">
    <source>
        <dbReference type="SAM" id="SignalP"/>
    </source>
</evidence>
<feature type="chain" id="PRO_5046826231" description="Transporter" evidence="1">
    <location>
        <begin position="23"/>
        <end position="297"/>
    </location>
</feature>
<dbReference type="EMBL" id="JAUSUW010000001">
    <property type="protein sequence ID" value="MDQ0419394.1"/>
    <property type="molecule type" value="Genomic_DNA"/>
</dbReference>
<keyword evidence="3" id="KW-1185">Reference proteome</keyword>
<dbReference type="InterPro" id="IPR025737">
    <property type="entry name" value="FApF"/>
</dbReference>
<dbReference type="Proteomes" id="UP001238496">
    <property type="component" value="Unassembled WGS sequence"/>
</dbReference>
<dbReference type="RefSeq" id="WP_307368755.1">
    <property type="nucleotide sequence ID" value="NZ_JAUSUW010000001.1"/>
</dbReference>
<reference evidence="2 3" key="1">
    <citation type="submission" date="2023-07" db="EMBL/GenBank/DDBJ databases">
        <title>Genomic Encyclopedia of Type Strains, Phase IV (KMG-IV): sequencing the most valuable type-strain genomes for metagenomic binning, comparative biology and taxonomic classification.</title>
        <authorList>
            <person name="Goeker M."/>
        </authorList>
    </citation>
    <scope>NUCLEOTIDE SEQUENCE [LARGE SCALE GENOMIC DNA]</scope>
    <source>
        <strain evidence="2 3">DSM 1111</strain>
    </source>
</reference>
<keyword evidence="1" id="KW-0732">Signal</keyword>
<proteinExistence type="predicted"/>
<dbReference type="Pfam" id="PF13557">
    <property type="entry name" value="Phenol_MetA_deg"/>
    <property type="match status" value="1"/>
</dbReference>
<gene>
    <name evidence="2" type="ORF">J2045_000404</name>
</gene>
<feature type="signal peptide" evidence="1">
    <location>
        <begin position="1"/>
        <end position="22"/>
    </location>
</feature>
<evidence type="ECO:0000313" key="2">
    <source>
        <dbReference type="EMBL" id="MDQ0419394.1"/>
    </source>
</evidence>
<evidence type="ECO:0000313" key="3">
    <source>
        <dbReference type="Proteomes" id="UP001238496"/>
    </source>
</evidence>
<evidence type="ECO:0008006" key="4">
    <source>
        <dbReference type="Google" id="ProtNLM"/>
    </source>
</evidence>
<organism evidence="2 3">
    <name type="scientific">Peteryoungia aggregata LMG 23059</name>
    <dbReference type="NCBI Taxonomy" id="1368425"/>
    <lineage>
        <taxon>Bacteria</taxon>
        <taxon>Pseudomonadati</taxon>
        <taxon>Pseudomonadota</taxon>
        <taxon>Alphaproteobacteria</taxon>
        <taxon>Hyphomicrobiales</taxon>
        <taxon>Rhizobiaceae</taxon>
        <taxon>Peteryoungia</taxon>
    </lineage>
</organism>